<dbReference type="RefSeq" id="WP_343878544.1">
    <property type="nucleotide sequence ID" value="NZ_BAAAIJ010000020.1"/>
</dbReference>
<dbReference type="Proteomes" id="UP001597307">
    <property type="component" value="Unassembled WGS sequence"/>
</dbReference>
<comment type="function">
    <text evidence="5">Catalyzes the S-adenosylmethionine monomethyl esterification of trans-aconitate.</text>
</comment>
<dbReference type="SUPFAM" id="SSF53335">
    <property type="entry name" value="S-adenosyl-L-methionine-dependent methyltransferases"/>
    <property type="match status" value="1"/>
</dbReference>
<evidence type="ECO:0000256" key="4">
    <source>
        <dbReference type="ARBA" id="ARBA00022691"/>
    </source>
</evidence>
<proteinExistence type="inferred from homology"/>
<dbReference type="InterPro" id="IPR029063">
    <property type="entry name" value="SAM-dependent_MTases_sf"/>
</dbReference>
<evidence type="ECO:0000256" key="2">
    <source>
        <dbReference type="ARBA" id="ARBA00022603"/>
    </source>
</evidence>
<dbReference type="PANTHER" id="PTHR43861">
    <property type="entry name" value="TRANS-ACONITATE 2-METHYLTRANSFERASE-RELATED"/>
    <property type="match status" value="1"/>
</dbReference>
<gene>
    <name evidence="5" type="primary">tam</name>
    <name evidence="7" type="ORF">ACFSFX_08350</name>
</gene>
<dbReference type="Gene3D" id="3.40.50.150">
    <property type="entry name" value="Vaccinia Virus protein VP39"/>
    <property type="match status" value="1"/>
</dbReference>
<dbReference type="PANTHER" id="PTHR43861:SF1">
    <property type="entry name" value="TRANS-ACONITATE 2-METHYLTRANSFERASE"/>
    <property type="match status" value="1"/>
</dbReference>
<feature type="domain" description="Methyltransferase" evidence="6">
    <location>
        <begin position="34"/>
        <end position="125"/>
    </location>
</feature>
<dbReference type="HAMAP" id="MF_00560">
    <property type="entry name" value="Tran_acon_Me_trans"/>
    <property type="match status" value="1"/>
</dbReference>
<protein>
    <recommendedName>
        <fullName evidence="5">Trans-aconitate 2-methyltransferase</fullName>
        <ecNumber evidence="5">2.1.1.144</ecNumber>
    </recommendedName>
</protein>
<accession>A0ABW4Q7C7</accession>
<reference evidence="8" key="1">
    <citation type="journal article" date="2019" name="Int. J. Syst. Evol. Microbiol.">
        <title>The Global Catalogue of Microorganisms (GCM) 10K type strain sequencing project: providing services to taxonomists for standard genome sequencing and annotation.</title>
        <authorList>
            <consortium name="The Broad Institute Genomics Platform"/>
            <consortium name="The Broad Institute Genome Sequencing Center for Infectious Disease"/>
            <person name="Wu L."/>
            <person name="Ma J."/>
        </authorList>
    </citation>
    <scope>NUCLEOTIDE SEQUENCE [LARGE SCALE GENOMIC DNA]</scope>
    <source>
        <strain evidence="8">JCM 11496</strain>
    </source>
</reference>
<keyword evidence="4 5" id="KW-0949">S-adenosyl-L-methionine</keyword>
<evidence type="ECO:0000313" key="7">
    <source>
        <dbReference type="EMBL" id="MFD1846605.1"/>
    </source>
</evidence>
<organism evidence="7 8">
    <name type="scientific">Arthrobacter flavus</name>
    <dbReference type="NCBI Taxonomy" id="95172"/>
    <lineage>
        <taxon>Bacteria</taxon>
        <taxon>Bacillati</taxon>
        <taxon>Actinomycetota</taxon>
        <taxon>Actinomycetes</taxon>
        <taxon>Micrococcales</taxon>
        <taxon>Micrococcaceae</taxon>
        <taxon>Arthrobacter</taxon>
    </lineage>
</organism>
<evidence type="ECO:0000259" key="6">
    <source>
        <dbReference type="Pfam" id="PF13649"/>
    </source>
</evidence>
<evidence type="ECO:0000256" key="1">
    <source>
        <dbReference type="ARBA" id="ARBA00022490"/>
    </source>
</evidence>
<keyword evidence="1 5" id="KW-0963">Cytoplasm</keyword>
<evidence type="ECO:0000313" key="8">
    <source>
        <dbReference type="Proteomes" id="UP001597307"/>
    </source>
</evidence>
<comment type="caution">
    <text evidence="7">The sequence shown here is derived from an EMBL/GenBank/DDBJ whole genome shotgun (WGS) entry which is preliminary data.</text>
</comment>
<comment type="catalytic activity">
    <reaction evidence="5">
        <text>trans-aconitate + S-adenosyl-L-methionine = (E)-3-(methoxycarbonyl)pent-2-enedioate + S-adenosyl-L-homocysteine</text>
        <dbReference type="Rhea" id="RHEA:14969"/>
        <dbReference type="ChEBI" id="CHEBI:15708"/>
        <dbReference type="ChEBI" id="CHEBI:57470"/>
        <dbReference type="ChEBI" id="CHEBI:57856"/>
        <dbReference type="ChEBI" id="CHEBI:59789"/>
        <dbReference type="EC" id="2.1.1.144"/>
    </reaction>
</comment>
<dbReference type="Gene3D" id="1.10.150.290">
    <property type="entry name" value="S-adenosyl-L-methionine-dependent methyltransferases"/>
    <property type="match status" value="1"/>
</dbReference>
<name>A0ABW4Q7C7_9MICC</name>
<keyword evidence="8" id="KW-1185">Reference proteome</keyword>
<dbReference type="EMBL" id="JBHUGA010000021">
    <property type="protein sequence ID" value="MFD1846605.1"/>
    <property type="molecule type" value="Genomic_DNA"/>
</dbReference>
<dbReference type="InterPro" id="IPR023506">
    <property type="entry name" value="Trans-aconitate_MeTrfase"/>
</dbReference>
<dbReference type="Pfam" id="PF13649">
    <property type="entry name" value="Methyltransf_25"/>
    <property type="match status" value="1"/>
</dbReference>
<dbReference type="GO" id="GO:0030798">
    <property type="term" value="F:trans-aconitate 2-methyltransferase activity"/>
    <property type="evidence" value="ECO:0007669"/>
    <property type="project" value="UniProtKB-EC"/>
</dbReference>
<comment type="subcellular location">
    <subcellularLocation>
        <location evidence="5">Cytoplasm</location>
    </subcellularLocation>
</comment>
<dbReference type="EC" id="2.1.1.144" evidence="5"/>
<sequence length="261" mass="28746">MRWDPTQYSLFSDHRGRPFLDLVGRIKHADPRVVVDLGCGPGDLTRLLAERWPDAGVLGIDSSADMVRGANDQSDPPPNLRFETGDIRNFSPADDVDVVVTNAVLQWVPGQAELVQKWARALRPGAWLALQVPGNFGSAAHTLMRELAGSNAWRERLGGVLRHTDVVSEPEEYLRMLSGAGMTADVWETTYQHVLAGPDPVLQWLKGTGLRPVLHALSDDDAAAFVDQYTALLRGAYPEEPWGTVFGFRRIFAVGVKNPEN</sequence>
<dbReference type="NCBIfam" id="NF010703">
    <property type="entry name" value="PRK14103.1"/>
    <property type="match status" value="1"/>
</dbReference>
<comment type="similarity">
    <text evidence="5">Belongs to the methyltransferase superfamily. Tam family.</text>
</comment>
<dbReference type="CDD" id="cd02440">
    <property type="entry name" value="AdoMet_MTases"/>
    <property type="match status" value="1"/>
</dbReference>
<evidence type="ECO:0000256" key="5">
    <source>
        <dbReference type="HAMAP-Rule" id="MF_00560"/>
    </source>
</evidence>
<dbReference type="InterPro" id="IPR041698">
    <property type="entry name" value="Methyltransf_25"/>
</dbReference>
<keyword evidence="2 5" id="KW-0489">Methyltransferase</keyword>
<dbReference type="InterPro" id="IPR023149">
    <property type="entry name" value="Trans_acon_MeTrfase_C"/>
</dbReference>
<evidence type="ECO:0000256" key="3">
    <source>
        <dbReference type="ARBA" id="ARBA00022679"/>
    </source>
</evidence>
<keyword evidence="3 5" id="KW-0808">Transferase</keyword>
<dbReference type="GO" id="GO:0032259">
    <property type="term" value="P:methylation"/>
    <property type="evidence" value="ECO:0007669"/>
    <property type="project" value="UniProtKB-KW"/>
</dbReference>